<dbReference type="STRING" id="1231657.A0A1Y1ZII9"/>
<protein>
    <recommendedName>
        <fullName evidence="3">DNA recombination and repair protein Rad51-like C-terminal domain-containing protein</fullName>
    </recommendedName>
</protein>
<gene>
    <name evidence="1" type="ORF">BCR34DRAFT_540030</name>
</gene>
<dbReference type="GO" id="GO:0000400">
    <property type="term" value="F:four-way junction DNA binding"/>
    <property type="evidence" value="ECO:0007669"/>
    <property type="project" value="TreeGrafter"/>
</dbReference>
<dbReference type="Gene3D" id="3.40.50.300">
    <property type="entry name" value="P-loop containing nucleotide triphosphate hydrolases"/>
    <property type="match status" value="1"/>
</dbReference>
<keyword evidence="2" id="KW-1185">Reference proteome</keyword>
<dbReference type="AlphaFoldDB" id="A0A1Y1ZII9"/>
<dbReference type="InterPro" id="IPR027417">
    <property type="entry name" value="P-loop_NTPase"/>
</dbReference>
<name>A0A1Y1ZII9_9PLEO</name>
<evidence type="ECO:0000313" key="1">
    <source>
        <dbReference type="EMBL" id="ORY10062.1"/>
    </source>
</evidence>
<dbReference type="Proteomes" id="UP000193144">
    <property type="component" value="Unassembled WGS sequence"/>
</dbReference>
<dbReference type="OrthoDB" id="420422at2759"/>
<accession>A0A1Y1ZII9</accession>
<dbReference type="InterPro" id="IPR030547">
    <property type="entry name" value="XRCC2"/>
</dbReference>
<dbReference type="PANTHER" id="PTHR46644:SF2">
    <property type="entry name" value="DNA REPAIR PROTEIN XRCC2"/>
    <property type="match status" value="1"/>
</dbReference>
<organism evidence="1 2">
    <name type="scientific">Clohesyomyces aquaticus</name>
    <dbReference type="NCBI Taxonomy" id="1231657"/>
    <lineage>
        <taxon>Eukaryota</taxon>
        <taxon>Fungi</taxon>
        <taxon>Dikarya</taxon>
        <taxon>Ascomycota</taxon>
        <taxon>Pezizomycotina</taxon>
        <taxon>Dothideomycetes</taxon>
        <taxon>Pleosporomycetidae</taxon>
        <taxon>Pleosporales</taxon>
        <taxon>Lindgomycetaceae</taxon>
        <taxon>Clohesyomyces</taxon>
    </lineage>
</organism>
<dbReference type="EMBL" id="MCFA01000078">
    <property type="protein sequence ID" value="ORY10062.1"/>
    <property type="molecule type" value="Genomic_DNA"/>
</dbReference>
<dbReference type="GO" id="GO:0005657">
    <property type="term" value="C:replication fork"/>
    <property type="evidence" value="ECO:0007669"/>
    <property type="project" value="InterPro"/>
</dbReference>
<sequence length="433" mass="46888">MDGGAKRLGEMLLGEVEVEGLSSLLSSMRELRSSAKPGNHFGIPALDALLPAPAPRAPPPAAKQDAHQNSDIWIPDSDQIPQPIMVSVPSPAKKHSGGPFVELISLPPSHHPSGAGKTSLIYLIIAFAILPSTLSTAPIGGKAATVVLIDPLSHFNIPRLVEICVSIIRSAFVAAGKYVKPSHEETGSGGNHASSKDQIQACIKHSLQHLHILRPQSWSSLLGTLSSLPSYLFDSSKHHSMYRTVHSMILEDVDSFYWLIRADTDLGLASTITMKNVHEQSAQLTALLIELSNSLSATVILTSRSLVLNQPFRPPIPTSWPKDTVTTRLAVRRVEVNKFGPAISVQETEMERSQRWEVVDRGRFECWKIRGSAGQGDGDMAGFVFRVGKGVEIEEKDEEWGYEVILRPIEAVTGLGIGPSSCKLGADCPLIPH</sequence>
<dbReference type="GO" id="GO:0033063">
    <property type="term" value="C:Rad51B-Rad51C-Rad51D-XRCC2 complex"/>
    <property type="evidence" value="ECO:0007669"/>
    <property type="project" value="InterPro"/>
</dbReference>
<comment type="caution">
    <text evidence="1">The sequence shown here is derived from an EMBL/GenBank/DDBJ whole genome shotgun (WGS) entry which is preliminary data.</text>
</comment>
<dbReference type="PANTHER" id="PTHR46644">
    <property type="entry name" value="DNA REPAIR PROTEIN XRCC2"/>
    <property type="match status" value="1"/>
</dbReference>
<dbReference type="GO" id="GO:0042148">
    <property type="term" value="P:DNA strand invasion"/>
    <property type="evidence" value="ECO:0007669"/>
    <property type="project" value="TreeGrafter"/>
</dbReference>
<proteinExistence type="predicted"/>
<evidence type="ECO:0000313" key="2">
    <source>
        <dbReference type="Proteomes" id="UP000193144"/>
    </source>
</evidence>
<evidence type="ECO:0008006" key="3">
    <source>
        <dbReference type="Google" id="ProtNLM"/>
    </source>
</evidence>
<dbReference type="GO" id="GO:0000724">
    <property type="term" value="P:double-strand break repair via homologous recombination"/>
    <property type="evidence" value="ECO:0007669"/>
    <property type="project" value="InterPro"/>
</dbReference>
<dbReference type="GO" id="GO:0005815">
    <property type="term" value="C:microtubule organizing center"/>
    <property type="evidence" value="ECO:0007669"/>
    <property type="project" value="TreeGrafter"/>
</dbReference>
<reference evidence="1 2" key="1">
    <citation type="submission" date="2016-07" db="EMBL/GenBank/DDBJ databases">
        <title>Pervasive Adenine N6-methylation of Active Genes in Fungi.</title>
        <authorList>
            <consortium name="DOE Joint Genome Institute"/>
            <person name="Mondo S.J."/>
            <person name="Dannebaum R.O."/>
            <person name="Kuo R.C."/>
            <person name="Labutti K."/>
            <person name="Haridas S."/>
            <person name="Kuo A."/>
            <person name="Salamov A."/>
            <person name="Ahrendt S.R."/>
            <person name="Lipzen A."/>
            <person name="Sullivan W."/>
            <person name="Andreopoulos W.B."/>
            <person name="Clum A."/>
            <person name="Lindquist E."/>
            <person name="Daum C."/>
            <person name="Ramamoorthy G.K."/>
            <person name="Gryganskyi A."/>
            <person name="Culley D."/>
            <person name="Magnuson J.K."/>
            <person name="James T.Y."/>
            <person name="O'Malley M.A."/>
            <person name="Stajich J.E."/>
            <person name="Spatafora J.W."/>
            <person name="Visel A."/>
            <person name="Grigoriev I.V."/>
        </authorList>
    </citation>
    <scope>NUCLEOTIDE SEQUENCE [LARGE SCALE GENOMIC DNA]</scope>
    <source>
        <strain evidence="1 2">CBS 115471</strain>
    </source>
</reference>